<name>T5AGW7_OPHSC</name>
<dbReference type="PROSITE" id="PS51228">
    <property type="entry name" value="ACB_2"/>
    <property type="match status" value="1"/>
</dbReference>
<dbReference type="Proteomes" id="UP000019374">
    <property type="component" value="Unassembled WGS sequence"/>
</dbReference>
<dbReference type="Pfam" id="PF00887">
    <property type="entry name" value="ACBP"/>
    <property type="match status" value="1"/>
</dbReference>
<dbReference type="AlphaFoldDB" id="T5AGW7"/>
<dbReference type="EMBL" id="KE652451">
    <property type="protein sequence ID" value="EQL01631.1"/>
    <property type="molecule type" value="Genomic_DNA"/>
</dbReference>
<dbReference type="PRINTS" id="PR00689">
    <property type="entry name" value="ACOABINDINGP"/>
</dbReference>
<keyword evidence="2" id="KW-0446">Lipid-binding</keyword>
<dbReference type="PANTHER" id="PTHR23310">
    <property type="entry name" value="ACYL-COA-BINDING PROTEIN, ACBP"/>
    <property type="match status" value="1"/>
</dbReference>
<organism evidence="4 5">
    <name type="scientific">Ophiocordyceps sinensis (strain Co18 / CGMCC 3.14243)</name>
    <name type="common">Yarsagumba caterpillar fungus</name>
    <name type="synonym">Hirsutella sinensis</name>
    <dbReference type="NCBI Taxonomy" id="911162"/>
    <lineage>
        <taxon>Eukaryota</taxon>
        <taxon>Fungi</taxon>
        <taxon>Dikarya</taxon>
        <taxon>Ascomycota</taxon>
        <taxon>Pezizomycotina</taxon>
        <taxon>Sordariomycetes</taxon>
        <taxon>Hypocreomycetidae</taxon>
        <taxon>Hypocreales</taxon>
        <taxon>Ophiocordycipitaceae</taxon>
        <taxon>Ophiocordyceps</taxon>
    </lineage>
</organism>
<feature type="domain" description="ACB" evidence="3">
    <location>
        <begin position="3"/>
        <end position="111"/>
    </location>
</feature>
<dbReference type="eggNOG" id="KOG0817">
    <property type="taxonomic scope" value="Eukaryota"/>
</dbReference>
<evidence type="ECO:0000256" key="1">
    <source>
        <dbReference type="ARBA" id="ARBA00005567"/>
    </source>
</evidence>
<accession>T5AGW7</accession>
<dbReference type="HOGENOM" id="CLU_118853_2_0_1"/>
<dbReference type="GO" id="GO:0000062">
    <property type="term" value="F:fatty-acyl-CoA binding"/>
    <property type="evidence" value="ECO:0007669"/>
    <property type="project" value="InterPro"/>
</dbReference>
<dbReference type="OrthoDB" id="346910at2759"/>
<sequence>MALNAEFKKAVEDSKKLTGKPGNDELLHLYALYKIANGEDISKAPAPGMFDMRVRSIPPPPKFTPLTPALREQAKAKKKEWQKLVDEGITSDQAPGMYVAFVEDLKEKHGYDENKVPEPVGGS</sequence>
<reference evidence="4 5" key="1">
    <citation type="journal article" date="2013" name="Chin. Sci. Bull.">
        <title>Genome survey uncovers the secrets of sex and lifestyle in caterpillar fungus.</title>
        <authorList>
            <person name="Hu X."/>
            <person name="Zhang Y."/>
            <person name="Xiao G."/>
            <person name="Zheng P."/>
            <person name="Xia Y."/>
            <person name="Zhang X."/>
            <person name="St Leger R.J."/>
            <person name="Liu X."/>
            <person name="Wang C."/>
        </authorList>
    </citation>
    <scope>NUCLEOTIDE SEQUENCE [LARGE SCALE GENOMIC DNA]</scope>
    <source>
        <strain evidence="5">Co18 / CGMCC 3.14243</strain>
        <tissue evidence="4">Fruit-body</tissue>
    </source>
</reference>
<protein>
    <submittedName>
        <fullName evidence="4">Acyl CoA binding protein</fullName>
    </submittedName>
</protein>
<dbReference type="InterPro" id="IPR035984">
    <property type="entry name" value="Acyl-CoA-binding_sf"/>
</dbReference>
<dbReference type="Gene3D" id="1.20.80.10">
    <property type="match status" value="1"/>
</dbReference>
<dbReference type="GO" id="GO:0006631">
    <property type="term" value="P:fatty acid metabolic process"/>
    <property type="evidence" value="ECO:0007669"/>
    <property type="project" value="TreeGrafter"/>
</dbReference>
<evidence type="ECO:0000313" key="5">
    <source>
        <dbReference type="Proteomes" id="UP000019374"/>
    </source>
</evidence>
<gene>
    <name evidence="4" type="ORF">OCS_02659</name>
</gene>
<dbReference type="InterPro" id="IPR014352">
    <property type="entry name" value="FERM/acyl-CoA-bd_prot_sf"/>
</dbReference>
<dbReference type="PANTHER" id="PTHR23310:SF62">
    <property type="entry name" value="ACYL-COA BINDING PROTEIN 1, ISOFORM A"/>
    <property type="match status" value="1"/>
</dbReference>
<dbReference type="SUPFAM" id="SSF47027">
    <property type="entry name" value="Acyl-CoA binding protein"/>
    <property type="match status" value="1"/>
</dbReference>
<evidence type="ECO:0000259" key="3">
    <source>
        <dbReference type="PROSITE" id="PS51228"/>
    </source>
</evidence>
<proteinExistence type="inferred from homology"/>
<comment type="similarity">
    <text evidence="1">Belongs to the ACBP family.</text>
</comment>
<evidence type="ECO:0000256" key="2">
    <source>
        <dbReference type="ARBA" id="ARBA00023121"/>
    </source>
</evidence>
<evidence type="ECO:0000313" key="4">
    <source>
        <dbReference type="EMBL" id="EQL01631.1"/>
    </source>
</evidence>
<dbReference type="InterPro" id="IPR000582">
    <property type="entry name" value="Acyl-CoA-binding_protein"/>
</dbReference>